<reference evidence="11" key="4">
    <citation type="journal article" date="2015" name="G3 (Bethesda)">
        <title>Genome sequences of three phytopathogenic species of the Magnaporthaceae family of fungi.</title>
        <authorList>
            <person name="Okagaki L.H."/>
            <person name="Nunes C.C."/>
            <person name="Sailsbery J."/>
            <person name="Clay B."/>
            <person name="Brown D."/>
            <person name="John T."/>
            <person name="Oh Y."/>
            <person name="Young N."/>
            <person name="Fitzgerald M."/>
            <person name="Haas B.J."/>
            <person name="Zeng Q."/>
            <person name="Young S."/>
            <person name="Adiconis X."/>
            <person name="Fan L."/>
            <person name="Levin J.Z."/>
            <person name="Mitchell T.K."/>
            <person name="Okubara P.A."/>
            <person name="Farman M.L."/>
            <person name="Kohn L.M."/>
            <person name="Birren B."/>
            <person name="Ma L.-J."/>
            <person name="Dean R.A."/>
        </authorList>
    </citation>
    <scope>NUCLEOTIDE SEQUENCE</scope>
    <source>
        <strain evidence="11">R3-111a-1</strain>
    </source>
</reference>
<feature type="domain" description="PLA2c" evidence="9">
    <location>
        <begin position="179"/>
        <end position="818"/>
    </location>
</feature>
<dbReference type="GO" id="GO:0004622">
    <property type="term" value="F:phosphatidylcholine lysophospholipase activity"/>
    <property type="evidence" value="ECO:0007669"/>
    <property type="project" value="UniProtKB-EC"/>
</dbReference>
<comment type="catalytic activity">
    <reaction evidence="6">
        <text>a 1-acyl-sn-glycero-3-phosphocholine + H2O = sn-glycerol 3-phosphocholine + a fatty acid + H(+)</text>
        <dbReference type="Rhea" id="RHEA:15177"/>
        <dbReference type="ChEBI" id="CHEBI:15377"/>
        <dbReference type="ChEBI" id="CHEBI:15378"/>
        <dbReference type="ChEBI" id="CHEBI:16870"/>
        <dbReference type="ChEBI" id="CHEBI:28868"/>
        <dbReference type="ChEBI" id="CHEBI:58168"/>
        <dbReference type="EC" id="3.1.1.5"/>
    </reaction>
</comment>
<evidence type="ECO:0000256" key="7">
    <source>
        <dbReference type="SAM" id="Coils"/>
    </source>
</evidence>
<feature type="compositionally biased region" description="Basic and acidic residues" evidence="8">
    <location>
        <begin position="635"/>
        <end position="645"/>
    </location>
</feature>
<comment type="similarity">
    <text evidence="1 6">Belongs to the lysophospholipase family.</text>
</comment>
<evidence type="ECO:0000256" key="2">
    <source>
        <dbReference type="ARBA" id="ARBA00022801"/>
    </source>
</evidence>
<evidence type="ECO:0000259" key="9">
    <source>
        <dbReference type="PROSITE" id="PS51210"/>
    </source>
</evidence>
<keyword evidence="3 5" id="KW-0442">Lipid degradation</keyword>
<proteinExistence type="inferred from homology"/>
<evidence type="ECO:0000313" key="10">
    <source>
        <dbReference type="EMBL" id="EJT74614.1"/>
    </source>
</evidence>
<dbReference type="Proteomes" id="UP000006039">
    <property type="component" value="Unassembled WGS sequence"/>
</dbReference>
<evidence type="ECO:0000313" key="11">
    <source>
        <dbReference type="EnsemblFungi" id="EJT74614"/>
    </source>
</evidence>
<dbReference type="PANTHER" id="PTHR10728">
    <property type="entry name" value="CYTOSOLIC PHOSPHOLIPASE A2"/>
    <property type="match status" value="1"/>
</dbReference>
<dbReference type="GO" id="GO:0005829">
    <property type="term" value="C:cytosol"/>
    <property type="evidence" value="ECO:0007669"/>
    <property type="project" value="TreeGrafter"/>
</dbReference>
<name>J3P4L7_GAET3</name>
<dbReference type="VEuPathDB" id="FungiDB:GGTG_08454"/>
<dbReference type="PROSITE" id="PS51210">
    <property type="entry name" value="PLA2C"/>
    <property type="match status" value="1"/>
</dbReference>
<evidence type="ECO:0000256" key="6">
    <source>
        <dbReference type="RuleBase" id="RU362103"/>
    </source>
</evidence>
<evidence type="ECO:0000256" key="4">
    <source>
        <dbReference type="ARBA" id="ARBA00023098"/>
    </source>
</evidence>
<dbReference type="GeneID" id="20348912"/>
<feature type="region of interest" description="Disordered" evidence="8">
    <location>
        <begin position="604"/>
        <end position="661"/>
    </location>
</feature>
<feature type="coiled-coil region" evidence="7">
    <location>
        <begin position="778"/>
        <end position="805"/>
    </location>
</feature>
<evidence type="ECO:0000256" key="5">
    <source>
        <dbReference type="PROSITE-ProRule" id="PRU00555"/>
    </source>
</evidence>
<keyword evidence="2 5" id="KW-0378">Hydrolase</keyword>
<organism evidence="10">
    <name type="scientific">Gaeumannomyces tritici (strain R3-111a-1)</name>
    <name type="common">Wheat and barley take-all root rot fungus</name>
    <name type="synonym">Gaeumannomyces graminis var. tritici</name>
    <dbReference type="NCBI Taxonomy" id="644352"/>
    <lineage>
        <taxon>Eukaryota</taxon>
        <taxon>Fungi</taxon>
        <taxon>Dikarya</taxon>
        <taxon>Ascomycota</taxon>
        <taxon>Pezizomycotina</taxon>
        <taxon>Sordariomycetes</taxon>
        <taxon>Sordariomycetidae</taxon>
        <taxon>Magnaporthales</taxon>
        <taxon>Magnaporthaceae</taxon>
        <taxon>Gaeumannomyces</taxon>
    </lineage>
</organism>
<dbReference type="STRING" id="644352.J3P4L7"/>
<dbReference type="InterPro" id="IPR002642">
    <property type="entry name" value="LysoPLipase_cat_dom"/>
</dbReference>
<dbReference type="OrthoDB" id="6121437at2759"/>
<accession>J3P4L7</accession>
<protein>
    <recommendedName>
        <fullName evidence="6">Lysophospholipase</fullName>
        <ecNumber evidence="6">3.1.1.5</ecNumber>
    </recommendedName>
</protein>
<dbReference type="Pfam" id="PF01735">
    <property type="entry name" value="PLA2_B"/>
    <property type="match status" value="1"/>
</dbReference>
<evidence type="ECO:0000256" key="1">
    <source>
        <dbReference type="ARBA" id="ARBA00008780"/>
    </source>
</evidence>
<dbReference type="GO" id="GO:0004623">
    <property type="term" value="F:phospholipase A2 activity"/>
    <property type="evidence" value="ECO:0007669"/>
    <property type="project" value="TreeGrafter"/>
</dbReference>
<dbReference type="HOGENOM" id="CLU_013227_1_0_1"/>
<dbReference type="CDD" id="cd00147">
    <property type="entry name" value="cPLA2_like"/>
    <property type="match status" value="1"/>
</dbReference>
<dbReference type="InterPro" id="IPR016035">
    <property type="entry name" value="Acyl_Trfase/lysoPLipase"/>
</dbReference>
<dbReference type="EMBL" id="GL385398">
    <property type="protein sequence ID" value="EJT74614.1"/>
    <property type="molecule type" value="Genomic_DNA"/>
</dbReference>
<reference evidence="10" key="3">
    <citation type="submission" date="2010-09" db="EMBL/GenBank/DDBJ databases">
        <title>Annotation of Gaeumannomyces graminis var. tritici R3-111a-1.</title>
        <authorList>
            <consortium name="The Broad Institute Genome Sequencing Platform"/>
            <person name="Ma L.-J."/>
            <person name="Dead R."/>
            <person name="Young S.K."/>
            <person name="Zeng Q."/>
            <person name="Gargeya S."/>
            <person name="Fitzgerald M."/>
            <person name="Haas B."/>
            <person name="Abouelleil A."/>
            <person name="Alvarado L."/>
            <person name="Arachchi H.M."/>
            <person name="Berlin A."/>
            <person name="Brown A."/>
            <person name="Chapman S.B."/>
            <person name="Chen Z."/>
            <person name="Dunbar C."/>
            <person name="Freedman E."/>
            <person name="Gearin G."/>
            <person name="Gellesch M."/>
            <person name="Goldberg J."/>
            <person name="Griggs A."/>
            <person name="Gujja S."/>
            <person name="Heiman D."/>
            <person name="Howarth C."/>
            <person name="Larson L."/>
            <person name="Lui A."/>
            <person name="MacDonald P.J.P."/>
            <person name="Mehta T."/>
            <person name="Montmayeur A."/>
            <person name="Murphy C."/>
            <person name="Neiman D."/>
            <person name="Pearson M."/>
            <person name="Priest M."/>
            <person name="Roberts A."/>
            <person name="Saif S."/>
            <person name="Shea T."/>
            <person name="Shenoy N."/>
            <person name="Sisk P."/>
            <person name="Stolte C."/>
            <person name="Sykes S."/>
            <person name="Yandava C."/>
            <person name="Wortman J."/>
            <person name="Nusbaum C."/>
            <person name="Birren B."/>
        </authorList>
    </citation>
    <scope>NUCLEOTIDE SEQUENCE</scope>
    <source>
        <strain evidence="10">R3-111a-1</strain>
    </source>
</reference>
<dbReference type="eggNOG" id="KOG1325">
    <property type="taxonomic scope" value="Eukaryota"/>
</dbReference>
<keyword evidence="7" id="KW-0175">Coiled coil</keyword>
<dbReference type="GO" id="GO:0046475">
    <property type="term" value="P:glycerophospholipid catabolic process"/>
    <property type="evidence" value="ECO:0007669"/>
    <property type="project" value="TreeGrafter"/>
</dbReference>
<dbReference type="EC" id="3.1.1.5" evidence="6"/>
<sequence length="829" mass="90982">MARLVRAAVRPGGLAHLAASRPLSMRPGVVPLGYIRRRPVFSLAKRPSTPRHRTPLAPLLVGGGLLVYSLYPSDDFQHMQRHGTKAAPTWCPVTEPCNGDARGAGSQQGAWSTFASSFEGISKMTEGDWGTSTVVGFILPEWTKLLPGYLRKLQRELSLAPGSLADEVWADAHDPSVHPEIRYSASVRVSSDLCDDEKSFLERRRKVARVALAKYLGLAEEDIHPDDMPTIGICGSGGGLRALVAGAGSMCAASEDGLFDCVTYMAGVSGSCWLQSMYFSTITNCDMHQLIDHLKARLSVHIAFPPAAFSALVSAPTNKPLLSGLIEKLKGDPKADFGLVDVYGILLAARLLVPRGELDVDEQNFKLSHQRQYVRAGANPLPIYTAVRHEIPDVDVDSPAEVPSASEESKAKAKKEAWFQWFEITPYEFFCEEFEAGIPTWAMGRRFRDGKDMPQAGGLHLPEIRMPLLLGMFGSAFCATLSHYYREIQPLVQSMSGFAAIDQAISGRNEDLSKVHPIDPTSLPNPVYGMGEGKLPKTAPASLPKSEYIQLMDAGMSNNLPIYPLLRPGRNVEVIIAFDASADIKTDNWLSVADGYARQRGIKGWPVGIGWPKEETPPQETAKQLQEASASSTDEAERKVQDAQHHQAAKQPGGSGSGVAKDEATAAMGHDGEAVESKNKYEEAARTLGYCTVWVGTTQERSTEPPPPIKSDGDGDSWRLMEPDAGIAVVYMPFLPNDKVADVDPASSDYMSTWNFTYMPDQVDKVVALAKANYSEGREQIRATVRAVYERKRRLREQREEAARRERYRRLLRRGDVGKLGEWEGDHFS</sequence>
<dbReference type="PANTHER" id="PTHR10728:SF40">
    <property type="entry name" value="PATATIN FAMILY PROTEIN"/>
    <property type="match status" value="1"/>
</dbReference>
<reference evidence="10" key="2">
    <citation type="submission" date="2010-07" db="EMBL/GenBank/DDBJ databases">
        <authorList>
            <consortium name="The Broad Institute Genome Sequencing Platform"/>
            <consortium name="Broad Institute Genome Sequencing Center for Infectious Disease"/>
            <person name="Ma L.-J."/>
            <person name="Dead R."/>
            <person name="Young S."/>
            <person name="Zeng Q."/>
            <person name="Koehrsen M."/>
            <person name="Alvarado L."/>
            <person name="Berlin A."/>
            <person name="Chapman S.B."/>
            <person name="Chen Z."/>
            <person name="Freedman E."/>
            <person name="Gellesch M."/>
            <person name="Goldberg J."/>
            <person name="Griggs A."/>
            <person name="Gujja S."/>
            <person name="Heilman E.R."/>
            <person name="Heiman D."/>
            <person name="Hepburn T."/>
            <person name="Howarth C."/>
            <person name="Jen D."/>
            <person name="Larson L."/>
            <person name="Mehta T."/>
            <person name="Neiman D."/>
            <person name="Pearson M."/>
            <person name="Roberts A."/>
            <person name="Saif S."/>
            <person name="Shea T."/>
            <person name="Shenoy N."/>
            <person name="Sisk P."/>
            <person name="Stolte C."/>
            <person name="Sykes S."/>
            <person name="Walk T."/>
            <person name="White J."/>
            <person name="Yandava C."/>
            <person name="Haas B."/>
            <person name="Nusbaum C."/>
            <person name="Birren B."/>
        </authorList>
    </citation>
    <scope>NUCLEOTIDE SEQUENCE</scope>
    <source>
        <strain evidence="10">R3-111a-1</strain>
    </source>
</reference>
<reference evidence="11" key="5">
    <citation type="submission" date="2018-04" db="UniProtKB">
        <authorList>
            <consortium name="EnsemblFungi"/>
        </authorList>
    </citation>
    <scope>IDENTIFICATION</scope>
    <source>
        <strain evidence="11">R3-111a-1</strain>
    </source>
</reference>
<evidence type="ECO:0000256" key="3">
    <source>
        <dbReference type="ARBA" id="ARBA00022963"/>
    </source>
</evidence>
<gene>
    <name evidence="11" type="primary">20348912</name>
    <name evidence="10" type="ORF">GGTG_08454</name>
</gene>
<dbReference type="SUPFAM" id="SSF52151">
    <property type="entry name" value="FabD/lysophospholipase-like"/>
    <property type="match status" value="1"/>
</dbReference>
<evidence type="ECO:0000256" key="8">
    <source>
        <dbReference type="SAM" id="MobiDB-lite"/>
    </source>
</evidence>
<feature type="compositionally biased region" description="Polar residues" evidence="8">
    <location>
        <begin position="618"/>
        <end position="633"/>
    </location>
</feature>
<evidence type="ECO:0000313" key="12">
    <source>
        <dbReference type="Proteomes" id="UP000006039"/>
    </source>
</evidence>
<keyword evidence="12" id="KW-1185">Reference proteome</keyword>
<feature type="region of interest" description="Disordered" evidence="8">
    <location>
        <begin position="698"/>
        <end position="717"/>
    </location>
</feature>
<dbReference type="RefSeq" id="XP_009224558.1">
    <property type="nucleotide sequence ID" value="XM_009226294.1"/>
</dbReference>
<dbReference type="Gene3D" id="3.40.1090.10">
    <property type="entry name" value="Cytosolic phospholipase A2 catalytic domain"/>
    <property type="match status" value="2"/>
</dbReference>
<keyword evidence="4 5" id="KW-0443">Lipid metabolism</keyword>
<dbReference type="AlphaFoldDB" id="J3P4L7"/>
<reference evidence="12" key="1">
    <citation type="submission" date="2010-07" db="EMBL/GenBank/DDBJ databases">
        <title>The genome sequence of Gaeumannomyces graminis var. tritici strain R3-111a-1.</title>
        <authorList>
            <consortium name="The Broad Institute Genome Sequencing Platform"/>
            <person name="Ma L.-J."/>
            <person name="Dead R."/>
            <person name="Young S."/>
            <person name="Zeng Q."/>
            <person name="Koehrsen M."/>
            <person name="Alvarado L."/>
            <person name="Berlin A."/>
            <person name="Chapman S.B."/>
            <person name="Chen Z."/>
            <person name="Freedman E."/>
            <person name="Gellesch M."/>
            <person name="Goldberg J."/>
            <person name="Griggs A."/>
            <person name="Gujja S."/>
            <person name="Heilman E.R."/>
            <person name="Heiman D."/>
            <person name="Hepburn T."/>
            <person name="Howarth C."/>
            <person name="Jen D."/>
            <person name="Larson L."/>
            <person name="Mehta T."/>
            <person name="Neiman D."/>
            <person name="Pearson M."/>
            <person name="Roberts A."/>
            <person name="Saif S."/>
            <person name="Shea T."/>
            <person name="Shenoy N."/>
            <person name="Sisk P."/>
            <person name="Stolte C."/>
            <person name="Sykes S."/>
            <person name="Walk T."/>
            <person name="White J."/>
            <person name="Yandava C."/>
            <person name="Haas B."/>
            <person name="Nusbaum C."/>
            <person name="Birren B."/>
        </authorList>
    </citation>
    <scope>NUCLEOTIDE SEQUENCE [LARGE SCALE GENOMIC DNA]</scope>
    <source>
        <strain evidence="12">R3-111a-1</strain>
    </source>
</reference>
<dbReference type="SMART" id="SM00022">
    <property type="entry name" value="PLAc"/>
    <property type="match status" value="1"/>
</dbReference>
<dbReference type="EnsemblFungi" id="EJT74614">
    <property type="protein sequence ID" value="EJT74614"/>
    <property type="gene ID" value="GGTG_08454"/>
</dbReference>